<sequence length="286" mass="32925">MAYILLFCTAEEAKPLVPEVMNIDEKEDYWQPYFLAETREGPAEGEQLREHLAEGEEDFANDFLGASIEECGAFELEQQEGNDMMDENKIVLLDARSAREKTVLFCYHVRARHAYLLPKDEKGDIWYAFRVHYTKVFSLANFFPPCGDADENWGVIIHRKEELTGEDGIFDLDRATELCAQGEGYVPGIEDLDDDDSNALSSNLTTSQVAFLYFTGRQSIYDYVMVNRRPFLAFAIPRSYRWSIRSFLPERQTNSHWTYEIDRLGRREDAFEEAMAAGERSLGLAQ</sequence>
<dbReference type="GeneID" id="92082012"/>
<name>A0ABR1Q0U3_9PEZI</name>
<keyword evidence="2" id="KW-1185">Reference proteome</keyword>
<dbReference type="RefSeq" id="XP_066695646.1">
    <property type="nucleotide sequence ID" value="XM_066848950.1"/>
</dbReference>
<protein>
    <submittedName>
        <fullName evidence="1">Uncharacterized protein</fullName>
    </submittedName>
</protein>
<evidence type="ECO:0000313" key="1">
    <source>
        <dbReference type="EMBL" id="KAK7943615.1"/>
    </source>
</evidence>
<reference evidence="1 2" key="1">
    <citation type="submission" date="2023-01" db="EMBL/GenBank/DDBJ databases">
        <title>Analysis of 21 Apiospora genomes using comparative genomics revels a genus with tremendous synthesis potential of carbohydrate active enzymes and secondary metabolites.</title>
        <authorList>
            <person name="Sorensen T."/>
        </authorList>
    </citation>
    <scope>NUCLEOTIDE SEQUENCE [LARGE SCALE GENOMIC DNA]</scope>
    <source>
        <strain evidence="1 2">CBS 24483</strain>
    </source>
</reference>
<evidence type="ECO:0000313" key="2">
    <source>
        <dbReference type="Proteomes" id="UP001391051"/>
    </source>
</evidence>
<comment type="caution">
    <text evidence="1">The sequence shown here is derived from an EMBL/GenBank/DDBJ whole genome shotgun (WGS) entry which is preliminary data.</text>
</comment>
<accession>A0ABR1Q0U3</accession>
<gene>
    <name evidence="1" type="ORF">PG986_012728</name>
</gene>
<organism evidence="1 2">
    <name type="scientific">Apiospora aurea</name>
    <dbReference type="NCBI Taxonomy" id="335848"/>
    <lineage>
        <taxon>Eukaryota</taxon>
        <taxon>Fungi</taxon>
        <taxon>Dikarya</taxon>
        <taxon>Ascomycota</taxon>
        <taxon>Pezizomycotina</taxon>
        <taxon>Sordariomycetes</taxon>
        <taxon>Xylariomycetidae</taxon>
        <taxon>Amphisphaeriales</taxon>
        <taxon>Apiosporaceae</taxon>
        <taxon>Apiospora</taxon>
    </lineage>
</organism>
<dbReference type="Proteomes" id="UP001391051">
    <property type="component" value="Unassembled WGS sequence"/>
</dbReference>
<dbReference type="EMBL" id="JAQQWE010000008">
    <property type="protein sequence ID" value="KAK7943615.1"/>
    <property type="molecule type" value="Genomic_DNA"/>
</dbReference>
<proteinExistence type="predicted"/>